<dbReference type="InterPro" id="IPR001810">
    <property type="entry name" value="F-box_dom"/>
</dbReference>
<evidence type="ECO:0000313" key="2">
    <source>
        <dbReference type="EMBL" id="JAT02182.1"/>
    </source>
</evidence>
<dbReference type="PROSITE" id="PS50181">
    <property type="entry name" value="FBOX"/>
    <property type="match status" value="1"/>
</dbReference>
<protein>
    <recommendedName>
        <fullName evidence="1">F-box domain-containing protein</fullName>
    </recommendedName>
</protein>
<proteinExistence type="predicted"/>
<dbReference type="AlphaFoldDB" id="A0A1B6JSK2"/>
<dbReference type="InterPro" id="IPR036047">
    <property type="entry name" value="F-box-like_dom_sf"/>
</dbReference>
<sequence length="483" mass="55689">MSLKLPVELLEEIFQYLDVEDMVNAWDAVGMDGGEVFWAKVCRRKGYIKLEGAEDSWRRVILRELNWRSGHFVKRDCLLDKPKSVIHSMMWNSITLHHEHLLSSYTAKFRNSGLEIFNIDDTPTLTQTIKNVTKFQVCGSKLLVSNQHIHRIYELKQGQYIEIYKTVHWRLFPSDISNDFFVFGNKKLKEYCVEIVDLTTFKEFCWSSKIFSKFTITAISISGPLLNFGYLVGNTYCRVRYSLKEELCLLEELMISNVSLDTHNFGLVTTNQLEVHRIGKNAVGNSSSNLFVIRAGGELLTTLWVSSLIAVVGEYIIYTCDSRAKLYIWTSSNPESPILDEPKEFTLNKNMDECIQKDIVCTNESHPLLVLTFPGHFKVIDIAKATHLYDVEFGTVHLDPKLDLFSDLEVHRYFVNQCFYVLYQVMKEKKPQSCSPANECTRILEIENPSMCRINQPSIQNESVPLVIYDFRNEVKPSTLGFS</sequence>
<reference evidence="2" key="1">
    <citation type="submission" date="2015-11" db="EMBL/GenBank/DDBJ databases">
        <title>De novo transcriptome assembly of four potential Pierce s Disease insect vectors from Arizona vineyards.</title>
        <authorList>
            <person name="Tassone E.E."/>
        </authorList>
    </citation>
    <scope>NUCLEOTIDE SEQUENCE</scope>
</reference>
<organism evidence="2">
    <name type="scientific">Homalodisca liturata</name>
    <dbReference type="NCBI Taxonomy" id="320908"/>
    <lineage>
        <taxon>Eukaryota</taxon>
        <taxon>Metazoa</taxon>
        <taxon>Ecdysozoa</taxon>
        <taxon>Arthropoda</taxon>
        <taxon>Hexapoda</taxon>
        <taxon>Insecta</taxon>
        <taxon>Pterygota</taxon>
        <taxon>Neoptera</taxon>
        <taxon>Paraneoptera</taxon>
        <taxon>Hemiptera</taxon>
        <taxon>Auchenorrhyncha</taxon>
        <taxon>Membracoidea</taxon>
        <taxon>Cicadellidae</taxon>
        <taxon>Cicadellinae</taxon>
        <taxon>Proconiini</taxon>
        <taxon>Homalodisca</taxon>
    </lineage>
</organism>
<evidence type="ECO:0000259" key="1">
    <source>
        <dbReference type="PROSITE" id="PS50181"/>
    </source>
</evidence>
<gene>
    <name evidence="2" type="ORF">g.6321</name>
</gene>
<name>A0A1B6JSK2_9HEMI</name>
<dbReference type="SUPFAM" id="SSF81383">
    <property type="entry name" value="F-box domain"/>
    <property type="match status" value="1"/>
</dbReference>
<accession>A0A1B6JSK2</accession>
<dbReference type="EMBL" id="GECU01005525">
    <property type="protein sequence ID" value="JAT02182.1"/>
    <property type="molecule type" value="Transcribed_RNA"/>
</dbReference>
<feature type="domain" description="F-box" evidence="1">
    <location>
        <begin position="1"/>
        <end position="24"/>
    </location>
</feature>
<dbReference type="CDD" id="cd09917">
    <property type="entry name" value="F-box_SF"/>
    <property type="match status" value="1"/>
</dbReference>